<keyword evidence="7 12" id="KW-0227">DNA damage</keyword>
<dbReference type="Proteomes" id="UP000254060">
    <property type="component" value="Unassembled WGS sequence"/>
</dbReference>
<dbReference type="InterPro" id="IPR001238">
    <property type="entry name" value="DNA-binding_RecF"/>
</dbReference>
<comment type="function">
    <text evidence="12 13">The RecF protein is involved in DNA metabolism; it is required for DNA replication and normal SOS inducibility. RecF binds preferentially to single-stranded, linear DNA. It also seems to bind ATP.</text>
</comment>
<dbReference type="CDD" id="cd03242">
    <property type="entry name" value="ABC_RecF"/>
    <property type="match status" value="1"/>
</dbReference>
<dbReference type="GO" id="GO:0000731">
    <property type="term" value="P:DNA synthesis involved in DNA repair"/>
    <property type="evidence" value="ECO:0007669"/>
    <property type="project" value="TreeGrafter"/>
</dbReference>
<evidence type="ECO:0000256" key="8">
    <source>
        <dbReference type="ARBA" id="ARBA00022840"/>
    </source>
</evidence>
<name>A0A377FQ76_9BACL</name>
<organism evidence="15 16">
    <name type="scientific">Exiguobacterium aurantiacum</name>
    <dbReference type="NCBI Taxonomy" id="33987"/>
    <lineage>
        <taxon>Bacteria</taxon>
        <taxon>Bacillati</taxon>
        <taxon>Bacillota</taxon>
        <taxon>Bacilli</taxon>
        <taxon>Bacillales</taxon>
        <taxon>Bacillales Family XII. Incertae Sedis</taxon>
        <taxon>Exiguobacterium</taxon>
    </lineage>
</organism>
<evidence type="ECO:0000256" key="4">
    <source>
        <dbReference type="ARBA" id="ARBA00022490"/>
    </source>
</evidence>
<evidence type="ECO:0000256" key="10">
    <source>
        <dbReference type="ARBA" id="ARBA00023204"/>
    </source>
</evidence>
<dbReference type="InterPro" id="IPR018078">
    <property type="entry name" value="DNA-binding_RecF_CS"/>
</dbReference>
<dbReference type="STRING" id="1397694.GCA_000702585_00531"/>
<sequence>MRLMSIRLQNYRNYETLELDFSDQTNVLIGENAQGKTNLLESIYVLALAKSHRTTQDRELIGWESDSAFIEGRIHKRTGETVQSLTFSSKGKKAKLNHLEQRRLSDYVGAFNVVLFAPEDLAIVKGSPQGRRRFLDMEIGQVSPVYLHDLNQYLKTLKQRNALLKQLSIKGGDETLLEVLTDQLIEVAVKIVSRRHHFIDQLEKWAGPIHAGITRNLETLTIQYVSDTFQKERHTKEQMFETYRQKFDKIRENERRRGVTLFGPHRDDFELYVNDRNVQTFGSQGQQRTAALSLKLAEIELIHEEVGEYPLLLLDDVLSELDDHRQTHLLDTMGKKVQTILTTTNIDGIAHETIQQAKVFHVKQGEVESESV</sequence>
<dbReference type="InterPro" id="IPR042174">
    <property type="entry name" value="RecF_2"/>
</dbReference>
<feature type="binding site" evidence="12">
    <location>
        <begin position="30"/>
        <end position="37"/>
    </location>
    <ligand>
        <name>ATP</name>
        <dbReference type="ChEBI" id="CHEBI:30616"/>
    </ligand>
</feature>
<dbReference type="Gene3D" id="1.20.1050.90">
    <property type="entry name" value="RecF/RecN/SMC, N-terminal domain"/>
    <property type="match status" value="1"/>
</dbReference>
<dbReference type="PANTHER" id="PTHR32182">
    <property type="entry name" value="DNA REPLICATION AND REPAIR PROTEIN RECF"/>
    <property type="match status" value="1"/>
</dbReference>
<dbReference type="GO" id="GO:0009432">
    <property type="term" value="P:SOS response"/>
    <property type="evidence" value="ECO:0007669"/>
    <property type="project" value="UniProtKB-UniRule"/>
</dbReference>
<evidence type="ECO:0000256" key="1">
    <source>
        <dbReference type="ARBA" id="ARBA00004496"/>
    </source>
</evidence>
<evidence type="ECO:0000313" key="15">
    <source>
        <dbReference type="EMBL" id="STO06714.1"/>
    </source>
</evidence>
<gene>
    <name evidence="12 15" type="primary">recF</name>
    <name evidence="15" type="ORF">NCTC13163_00004</name>
</gene>
<evidence type="ECO:0000256" key="2">
    <source>
        <dbReference type="ARBA" id="ARBA00008016"/>
    </source>
</evidence>
<reference evidence="15 16" key="1">
    <citation type="submission" date="2018-06" db="EMBL/GenBank/DDBJ databases">
        <authorList>
            <consortium name="Pathogen Informatics"/>
            <person name="Doyle S."/>
        </authorList>
    </citation>
    <scope>NUCLEOTIDE SEQUENCE [LARGE SCALE GENOMIC DNA]</scope>
    <source>
        <strain evidence="15 16">NCTC13163</strain>
    </source>
</reference>
<evidence type="ECO:0000313" key="16">
    <source>
        <dbReference type="Proteomes" id="UP000254060"/>
    </source>
</evidence>
<dbReference type="Gene3D" id="3.40.50.300">
    <property type="entry name" value="P-loop containing nucleotide triphosphate hydrolases"/>
    <property type="match status" value="1"/>
</dbReference>
<comment type="similarity">
    <text evidence="2 12 13">Belongs to the RecF family.</text>
</comment>
<comment type="subcellular location">
    <subcellularLocation>
        <location evidence="1 12 13">Cytoplasm</location>
    </subcellularLocation>
</comment>
<dbReference type="HAMAP" id="MF_00365">
    <property type="entry name" value="RecF"/>
    <property type="match status" value="1"/>
</dbReference>
<evidence type="ECO:0000259" key="14">
    <source>
        <dbReference type="Pfam" id="PF02463"/>
    </source>
</evidence>
<dbReference type="SUPFAM" id="SSF52540">
    <property type="entry name" value="P-loop containing nucleoside triphosphate hydrolases"/>
    <property type="match status" value="1"/>
</dbReference>
<dbReference type="InterPro" id="IPR027417">
    <property type="entry name" value="P-loop_NTPase"/>
</dbReference>
<evidence type="ECO:0000256" key="5">
    <source>
        <dbReference type="ARBA" id="ARBA00022705"/>
    </source>
</evidence>
<accession>A0A377FQ76</accession>
<evidence type="ECO:0000256" key="3">
    <source>
        <dbReference type="ARBA" id="ARBA00020170"/>
    </source>
</evidence>
<dbReference type="GO" id="GO:0005737">
    <property type="term" value="C:cytoplasm"/>
    <property type="evidence" value="ECO:0007669"/>
    <property type="project" value="UniProtKB-SubCell"/>
</dbReference>
<dbReference type="GO" id="GO:0003697">
    <property type="term" value="F:single-stranded DNA binding"/>
    <property type="evidence" value="ECO:0007669"/>
    <property type="project" value="UniProtKB-UniRule"/>
</dbReference>
<dbReference type="PANTHER" id="PTHR32182:SF0">
    <property type="entry name" value="DNA REPLICATION AND REPAIR PROTEIN RECF"/>
    <property type="match status" value="1"/>
</dbReference>
<evidence type="ECO:0000256" key="13">
    <source>
        <dbReference type="RuleBase" id="RU000578"/>
    </source>
</evidence>
<proteinExistence type="inferred from homology"/>
<keyword evidence="10 12" id="KW-0234">DNA repair</keyword>
<dbReference type="EMBL" id="UGGP01000001">
    <property type="protein sequence ID" value="STO06714.1"/>
    <property type="molecule type" value="Genomic_DNA"/>
</dbReference>
<keyword evidence="11 12" id="KW-0742">SOS response</keyword>
<evidence type="ECO:0000256" key="6">
    <source>
        <dbReference type="ARBA" id="ARBA00022741"/>
    </source>
</evidence>
<evidence type="ECO:0000256" key="12">
    <source>
        <dbReference type="HAMAP-Rule" id="MF_00365"/>
    </source>
</evidence>
<dbReference type="GO" id="GO:0006302">
    <property type="term" value="P:double-strand break repair"/>
    <property type="evidence" value="ECO:0007669"/>
    <property type="project" value="TreeGrafter"/>
</dbReference>
<keyword evidence="9 12" id="KW-0238">DNA-binding</keyword>
<dbReference type="OrthoDB" id="9803889at2"/>
<dbReference type="RefSeq" id="WP_029334004.1">
    <property type="nucleotide sequence ID" value="NZ_UGGP01000001.1"/>
</dbReference>
<keyword evidence="5 12" id="KW-0235">DNA replication</keyword>
<dbReference type="FunFam" id="1.20.1050.90:FF:000002">
    <property type="entry name" value="DNA replication and repair protein RecF"/>
    <property type="match status" value="1"/>
</dbReference>
<keyword evidence="4 12" id="KW-0963">Cytoplasm</keyword>
<feature type="domain" description="RecF/RecN/SMC N-terminal" evidence="14">
    <location>
        <begin position="3"/>
        <end position="365"/>
    </location>
</feature>
<keyword evidence="8 12" id="KW-0067">ATP-binding</keyword>
<dbReference type="PROSITE" id="PS00618">
    <property type="entry name" value="RECF_2"/>
    <property type="match status" value="1"/>
</dbReference>
<dbReference type="GO" id="GO:0006260">
    <property type="term" value="P:DNA replication"/>
    <property type="evidence" value="ECO:0007669"/>
    <property type="project" value="UniProtKB-UniRule"/>
</dbReference>
<dbReference type="PROSITE" id="PS00617">
    <property type="entry name" value="RECF_1"/>
    <property type="match status" value="1"/>
</dbReference>
<evidence type="ECO:0000256" key="11">
    <source>
        <dbReference type="ARBA" id="ARBA00023236"/>
    </source>
</evidence>
<dbReference type="NCBIfam" id="TIGR00611">
    <property type="entry name" value="recf"/>
    <property type="match status" value="1"/>
</dbReference>
<dbReference type="InterPro" id="IPR003395">
    <property type="entry name" value="RecF/RecN/SMC_N"/>
</dbReference>
<keyword evidence="6 12" id="KW-0547">Nucleotide-binding</keyword>
<dbReference type="GO" id="GO:0005524">
    <property type="term" value="F:ATP binding"/>
    <property type="evidence" value="ECO:0007669"/>
    <property type="project" value="UniProtKB-UniRule"/>
</dbReference>
<evidence type="ECO:0000256" key="9">
    <source>
        <dbReference type="ARBA" id="ARBA00023125"/>
    </source>
</evidence>
<dbReference type="Pfam" id="PF02463">
    <property type="entry name" value="SMC_N"/>
    <property type="match status" value="1"/>
</dbReference>
<evidence type="ECO:0000256" key="7">
    <source>
        <dbReference type="ARBA" id="ARBA00022763"/>
    </source>
</evidence>
<dbReference type="AlphaFoldDB" id="A0A377FQ76"/>
<protein>
    <recommendedName>
        <fullName evidence="3 12">DNA replication and repair protein RecF</fullName>
    </recommendedName>
</protein>